<dbReference type="InterPro" id="IPR050869">
    <property type="entry name" value="H3K4_H4K5_MeTrfase"/>
</dbReference>
<protein>
    <recommendedName>
        <fullName evidence="1">SET domain-containing protein</fullName>
    </recommendedName>
</protein>
<evidence type="ECO:0000313" key="2">
    <source>
        <dbReference type="EMBL" id="KAA8917380.1"/>
    </source>
</evidence>
<dbReference type="Proteomes" id="UP000761534">
    <property type="component" value="Unassembled WGS sequence"/>
</dbReference>
<dbReference type="Gene3D" id="2.170.270.10">
    <property type="entry name" value="SET domain"/>
    <property type="match status" value="1"/>
</dbReference>
<dbReference type="OrthoDB" id="1028014at2759"/>
<dbReference type="CDD" id="cd20071">
    <property type="entry name" value="SET_SMYD"/>
    <property type="match status" value="1"/>
</dbReference>
<dbReference type="PROSITE" id="PS50280">
    <property type="entry name" value="SET"/>
    <property type="match status" value="1"/>
</dbReference>
<dbReference type="SUPFAM" id="SSF82199">
    <property type="entry name" value="SET domain"/>
    <property type="match status" value="1"/>
</dbReference>
<accession>A0A642VDB7</accession>
<dbReference type="PANTHER" id="PTHR12197">
    <property type="entry name" value="HISTONE-LYSINE N-METHYLTRANSFERASE SMYD"/>
    <property type="match status" value="1"/>
</dbReference>
<sequence length="350" mass="40107">MSNLRIGTTEFGGRGYFSNRPIPKNTEILRCNGPFTGVVFKPFKKEVCAYCFCYDNGRSQKIKLHSSDAASKKSQPAYGGVHFCTTECRDNWLKEVDFDGLIGKALNAIETCCSAKKTAGTMELNYATGNMDIDAAWNEATQRCFQMRRRKKGNTSILLEAEEYDTTRMIAVALVKKYRALHKGIMVKEWNTFSELQSNEAELLKQYPAMLQSYIKVYEFLYATMPRVLQPYLSTELVRHCVGREAGNAFGLWQLPLHLESECMGSNLFPEASFFNHSCDPSVRKERIGREMVFTTTRDILPGEQLYISYGMLDNFDWKERVKQLNSQWHFICCCPRCETEKADGEWAKL</sequence>
<dbReference type="AlphaFoldDB" id="A0A642VDB7"/>
<dbReference type="PANTHER" id="PTHR12197:SF294">
    <property type="entry name" value="POTENTIAL PROTEIN LYSINE METHYLTRANSFERASE SET6"/>
    <property type="match status" value="1"/>
</dbReference>
<comment type="caution">
    <text evidence="2">The sequence shown here is derived from an EMBL/GenBank/DDBJ whole genome shotgun (WGS) entry which is preliminary data.</text>
</comment>
<feature type="domain" description="SET" evidence="1">
    <location>
        <begin position="2"/>
        <end position="311"/>
    </location>
</feature>
<dbReference type="InterPro" id="IPR001214">
    <property type="entry name" value="SET_dom"/>
</dbReference>
<proteinExistence type="predicted"/>
<name>A0A642VDB7_9ASCO</name>
<dbReference type="SMART" id="SM00317">
    <property type="entry name" value="SET"/>
    <property type="match status" value="1"/>
</dbReference>
<organism evidence="2 3">
    <name type="scientific">Trichomonascus ciferrii</name>
    <dbReference type="NCBI Taxonomy" id="44093"/>
    <lineage>
        <taxon>Eukaryota</taxon>
        <taxon>Fungi</taxon>
        <taxon>Dikarya</taxon>
        <taxon>Ascomycota</taxon>
        <taxon>Saccharomycotina</taxon>
        <taxon>Dipodascomycetes</taxon>
        <taxon>Dipodascales</taxon>
        <taxon>Trichomonascaceae</taxon>
        <taxon>Trichomonascus</taxon>
        <taxon>Trichomonascus ciferrii complex</taxon>
    </lineage>
</organism>
<dbReference type="GO" id="GO:0005634">
    <property type="term" value="C:nucleus"/>
    <property type="evidence" value="ECO:0007669"/>
    <property type="project" value="TreeGrafter"/>
</dbReference>
<gene>
    <name evidence="2" type="ORF">TRICI_000492</name>
</gene>
<dbReference type="EMBL" id="SWFS01000040">
    <property type="protein sequence ID" value="KAA8917380.1"/>
    <property type="molecule type" value="Genomic_DNA"/>
</dbReference>
<dbReference type="InterPro" id="IPR046341">
    <property type="entry name" value="SET_dom_sf"/>
</dbReference>
<evidence type="ECO:0000259" key="1">
    <source>
        <dbReference type="PROSITE" id="PS50280"/>
    </source>
</evidence>
<dbReference type="Pfam" id="PF00856">
    <property type="entry name" value="SET"/>
    <property type="match status" value="1"/>
</dbReference>
<keyword evidence="3" id="KW-1185">Reference proteome</keyword>
<dbReference type="VEuPathDB" id="FungiDB:TRICI_000492"/>
<reference evidence="2" key="1">
    <citation type="journal article" date="2019" name="G3 (Bethesda)">
        <title>Genome Assemblies of Two Rare Opportunistic Yeast Pathogens: Diutina rugosa (syn. Candida rugosa) and Trichomonascus ciferrii (syn. Candida ciferrii).</title>
        <authorList>
            <person name="Mixao V."/>
            <person name="Saus E."/>
            <person name="Hansen A.P."/>
            <person name="Lass-Florl C."/>
            <person name="Gabaldon T."/>
        </authorList>
    </citation>
    <scope>NUCLEOTIDE SEQUENCE</scope>
    <source>
        <strain evidence="2">CBS 4856</strain>
    </source>
</reference>
<evidence type="ECO:0000313" key="3">
    <source>
        <dbReference type="Proteomes" id="UP000761534"/>
    </source>
</evidence>